<feature type="domain" description="DUF7691" evidence="1">
    <location>
        <begin position="4"/>
        <end position="80"/>
    </location>
</feature>
<protein>
    <recommendedName>
        <fullName evidence="1">DUF7691 domain-containing protein</fullName>
    </recommendedName>
</protein>
<sequence length="80" mass="9088">MSTVLPDDFTGFEPPVELPYPDGHPGVGTVTREEWGRAERQYADAIPILAEPRWRAAAEQLHAWFTACRQAQRDLVVFYS</sequence>
<accession>A0A1K0GUV1</accession>
<gene>
    <name evidence="2" type="ORF">BG844_06035</name>
</gene>
<proteinExistence type="predicted"/>
<evidence type="ECO:0000259" key="1">
    <source>
        <dbReference type="Pfam" id="PF24740"/>
    </source>
</evidence>
<keyword evidence="3" id="KW-1185">Reference proteome</keyword>
<reference evidence="2 3" key="1">
    <citation type="submission" date="2016-09" db="EMBL/GenBank/DDBJ databases">
        <title>Couchioplanes caeruleus draft genome sequence.</title>
        <authorList>
            <person name="Sheehan J."/>
            <person name="Caffrey P."/>
        </authorList>
    </citation>
    <scope>NUCLEOTIDE SEQUENCE [LARGE SCALE GENOMIC DNA]</scope>
    <source>
        <strain evidence="2 3">DSM 43634</strain>
    </source>
</reference>
<name>A0A1K0GUV1_9ACTN</name>
<dbReference type="EMBL" id="MEIA01000067">
    <property type="protein sequence ID" value="OJF15140.1"/>
    <property type="molecule type" value="Genomic_DNA"/>
</dbReference>
<organism evidence="2 3">
    <name type="scientific">Couchioplanes caeruleus subsp. caeruleus</name>
    <dbReference type="NCBI Taxonomy" id="56427"/>
    <lineage>
        <taxon>Bacteria</taxon>
        <taxon>Bacillati</taxon>
        <taxon>Actinomycetota</taxon>
        <taxon>Actinomycetes</taxon>
        <taxon>Micromonosporales</taxon>
        <taxon>Micromonosporaceae</taxon>
        <taxon>Couchioplanes</taxon>
    </lineage>
</organism>
<dbReference type="InterPro" id="IPR056108">
    <property type="entry name" value="DUF7691"/>
</dbReference>
<dbReference type="Pfam" id="PF24740">
    <property type="entry name" value="DUF7691"/>
    <property type="match status" value="1"/>
</dbReference>
<comment type="caution">
    <text evidence="2">The sequence shown here is derived from an EMBL/GenBank/DDBJ whole genome shotgun (WGS) entry which is preliminary data.</text>
</comment>
<dbReference type="AlphaFoldDB" id="A0A1K0GUV1"/>
<evidence type="ECO:0000313" key="2">
    <source>
        <dbReference type="EMBL" id="OJF15140.1"/>
    </source>
</evidence>
<dbReference type="Proteomes" id="UP000182486">
    <property type="component" value="Unassembled WGS sequence"/>
</dbReference>
<evidence type="ECO:0000313" key="3">
    <source>
        <dbReference type="Proteomes" id="UP000182486"/>
    </source>
</evidence>